<organism evidence="1 2">
    <name type="scientific">Silvimonas terrae</name>
    <dbReference type="NCBI Taxonomy" id="300266"/>
    <lineage>
        <taxon>Bacteria</taxon>
        <taxon>Pseudomonadati</taxon>
        <taxon>Pseudomonadota</taxon>
        <taxon>Betaproteobacteria</taxon>
        <taxon>Neisseriales</taxon>
        <taxon>Chitinibacteraceae</taxon>
        <taxon>Silvimonas</taxon>
    </lineage>
</organism>
<reference evidence="1 2" key="1">
    <citation type="submission" date="2020-08" db="EMBL/GenBank/DDBJ databases">
        <title>Genomic Encyclopedia of Type Strains, Phase IV (KMG-IV): sequencing the most valuable type-strain genomes for metagenomic binning, comparative biology and taxonomic classification.</title>
        <authorList>
            <person name="Goeker M."/>
        </authorList>
    </citation>
    <scope>NUCLEOTIDE SEQUENCE [LARGE SCALE GENOMIC DNA]</scope>
    <source>
        <strain evidence="1 2">DSM 18233</strain>
    </source>
</reference>
<name>A0A840R9K5_9NEIS</name>
<sequence length="190" mass="21229">MALLKLSGGIEQTLEPGQRYWLICGNEQQMQQRFDACAEVLNPLAPGQIGALEGTGGLLSNLRVWENLALPAWYHRQQSLAQLEVRFQEAFAQLGLEGKALTQLAAALPASLDRERKRQLVLVRAYMQEARYLLADQDWFGWISQSAPHACKDLFERMTLAVPLVVVGIGAPDPALHMQEILPLPQTEVW</sequence>
<proteinExistence type="predicted"/>
<keyword evidence="1" id="KW-0449">Lipoprotein</keyword>
<comment type="caution">
    <text evidence="1">The sequence shown here is derived from an EMBL/GenBank/DDBJ whole genome shotgun (WGS) entry which is preliminary data.</text>
</comment>
<dbReference type="AlphaFoldDB" id="A0A840R9K5"/>
<protein>
    <submittedName>
        <fullName evidence="1">ABC-type lipoprotein export system ATPase subunit</fullName>
    </submittedName>
</protein>
<keyword evidence="2" id="KW-1185">Reference proteome</keyword>
<dbReference type="RefSeq" id="WP_184097651.1">
    <property type="nucleotide sequence ID" value="NZ_JACHHN010000001.1"/>
</dbReference>
<evidence type="ECO:0000313" key="2">
    <source>
        <dbReference type="Proteomes" id="UP000543030"/>
    </source>
</evidence>
<evidence type="ECO:0000313" key="1">
    <source>
        <dbReference type="EMBL" id="MBB5190035.1"/>
    </source>
</evidence>
<accession>A0A840R9K5</accession>
<dbReference type="EMBL" id="JACHHN010000001">
    <property type="protein sequence ID" value="MBB5190035.1"/>
    <property type="molecule type" value="Genomic_DNA"/>
</dbReference>
<dbReference type="Proteomes" id="UP000543030">
    <property type="component" value="Unassembled WGS sequence"/>
</dbReference>
<gene>
    <name evidence="1" type="ORF">HNQ50_000745</name>
</gene>